<feature type="compositionally biased region" description="Polar residues" evidence="1">
    <location>
        <begin position="21"/>
        <end position="47"/>
    </location>
</feature>
<evidence type="ECO:0000313" key="3">
    <source>
        <dbReference type="Proteomes" id="UP000076632"/>
    </source>
</evidence>
<gene>
    <name evidence="2" type="ORF">L228DRAFT_264829</name>
</gene>
<dbReference type="RefSeq" id="XP_018191987.1">
    <property type="nucleotide sequence ID" value="XM_018334621.1"/>
</dbReference>
<name>A0A165JMT4_XYLHT</name>
<dbReference type="OrthoDB" id="420046at2759"/>
<feature type="region of interest" description="Disordered" evidence="1">
    <location>
        <begin position="693"/>
        <end position="716"/>
    </location>
</feature>
<keyword evidence="3" id="KW-1185">Reference proteome</keyword>
<dbReference type="OMA" id="CHAIIST"/>
<accession>A0A165JMT4</accession>
<feature type="region of interest" description="Disordered" evidence="1">
    <location>
        <begin position="282"/>
        <end position="308"/>
    </location>
</feature>
<feature type="region of interest" description="Disordered" evidence="1">
    <location>
        <begin position="1"/>
        <end position="67"/>
    </location>
</feature>
<feature type="compositionally biased region" description="Low complexity" evidence="1">
    <location>
        <begin position="48"/>
        <end position="60"/>
    </location>
</feature>
<dbReference type="EMBL" id="KV407454">
    <property type="protein sequence ID" value="KZF26432.1"/>
    <property type="molecule type" value="Genomic_DNA"/>
</dbReference>
<dbReference type="Proteomes" id="UP000076632">
    <property type="component" value="Unassembled WGS sequence"/>
</dbReference>
<dbReference type="AlphaFoldDB" id="A0A165JMT4"/>
<evidence type="ECO:0000313" key="2">
    <source>
        <dbReference type="EMBL" id="KZF26432.1"/>
    </source>
</evidence>
<evidence type="ECO:0000256" key="1">
    <source>
        <dbReference type="SAM" id="MobiDB-lite"/>
    </source>
</evidence>
<proteinExistence type="predicted"/>
<dbReference type="GeneID" id="28899758"/>
<feature type="compositionally biased region" description="Acidic residues" evidence="1">
    <location>
        <begin position="699"/>
        <end position="708"/>
    </location>
</feature>
<reference evidence="2 3" key="1">
    <citation type="journal article" date="2016" name="Fungal Biol.">
        <title>The genome of Xylona heveae provides a window into fungal endophytism.</title>
        <authorList>
            <person name="Gazis R."/>
            <person name="Kuo A."/>
            <person name="Riley R."/>
            <person name="LaButti K."/>
            <person name="Lipzen A."/>
            <person name="Lin J."/>
            <person name="Amirebrahimi M."/>
            <person name="Hesse C.N."/>
            <person name="Spatafora J.W."/>
            <person name="Henrissat B."/>
            <person name="Hainaut M."/>
            <person name="Grigoriev I.V."/>
            <person name="Hibbett D.S."/>
        </authorList>
    </citation>
    <scope>NUCLEOTIDE SEQUENCE [LARGE SCALE GENOMIC DNA]</scope>
    <source>
        <strain evidence="2 3">TC161</strain>
    </source>
</reference>
<feature type="compositionally biased region" description="Polar residues" evidence="1">
    <location>
        <begin position="283"/>
        <end position="294"/>
    </location>
</feature>
<dbReference type="STRING" id="1328760.A0A165JMT4"/>
<feature type="region of interest" description="Disordered" evidence="1">
    <location>
        <begin position="748"/>
        <end position="819"/>
    </location>
</feature>
<feature type="compositionally biased region" description="Basic residues" evidence="1">
    <location>
        <begin position="1"/>
        <end position="16"/>
    </location>
</feature>
<sequence>MAKKKKSQSKKSKPAKKPVETSASNPEQQPQSLPDVASSAQEQSGGLAQNTTATNEQTEQSPSSPLEITRNKHWRYISAFHGPWLQMPTESLDDLAHTNYSSNPPRPIDAAVFYNIIKIKSLVEEATSLAHRAMTGDGIAAQGNKKVFGGSHMKISRERQRRMRELAIQKLAQAYCIDEIAATVVAMQHASILDGLADLVLQRNNNYLDAKYVHFFHEKIPSRLFDENTNLVALDELVAQRPGELGHLRTRAVTKMFKHDLHGAARDLTDGINILKFRKTHQRPTTGSAHSAQSRFHHAPHKKIGEDEQPSSMENQFLFHRASVYLAIAVQNVREATIVRGQCYEEFMFGGKPEGVNADDDIDSEEAFQKRWEACKAVKAYARRALRDYLSFLSNFNYMLGITSAVRDKLFLQVGKAMQSKPEERDPYVDNLLKDMKLPKIPEASKSSEQHASGNGEDEQNILAPTLPNLDDNGFDWTPVAVNKISNLLSLNPLFQFPPGVTDGMSETASKKIHLCRDEYLLDDLHSIEAVTYHPLLPEALHSVLLCHALLQTPIKEIRRYAHNVAELIRVCEGYPLFLSARSPSRADWMELLKLSDNWIELEHSWKVLCALRPASDDHPFRRTYEGAHISAGLSREAPNVTALIYRQAARREAIIASFGARGIEDAETLLDYVRNKELDIFEYFVRRANQVNASSPEPQEEDDWVPDEPEKRDSCFDGERGAVIACWVSHAPDPQALDEASRIDRAAKRQTKGKGLARGARPPQKGRSSLHPGQGVGGSSASAQPKPKRKDKEANPPSYAEAAAGIRKNLEGLNLNGN</sequence>
<protein>
    <submittedName>
        <fullName evidence="2">Uncharacterized protein</fullName>
    </submittedName>
</protein>
<organism evidence="2 3">
    <name type="scientific">Xylona heveae (strain CBS 132557 / TC161)</name>
    <dbReference type="NCBI Taxonomy" id="1328760"/>
    <lineage>
        <taxon>Eukaryota</taxon>
        <taxon>Fungi</taxon>
        <taxon>Dikarya</taxon>
        <taxon>Ascomycota</taxon>
        <taxon>Pezizomycotina</taxon>
        <taxon>Xylonomycetes</taxon>
        <taxon>Xylonales</taxon>
        <taxon>Xylonaceae</taxon>
        <taxon>Xylona</taxon>
    </lineage>
</organism>
<dbReference type="InParanoid" id="A0A165JMT4"/>
<feature type="region of interest" description="Disordered" evidence="1">
    <location>
        <begin position="443"/>
        <end position="465"/>
    </location>
</feature>